<feature type="compositionally biased region" description="Basic residues" evidence="1">
    <location>
        <begin position="86"/>
        <end position="100"/>
    </location>
</feature>
<organism evidence="2">
    <name type="scientific">uncultured Desulfovibrio sp</name>
    <dbReference type="NCBI Taxonomy" id="167968"/>
    <lineage>
        <taxon>Bacteria</taxon>
        <taxon>Pseudomonadati</taxon>
        <taxon>Thermodesulfobacteriota</taxon>
        <taxon>Desulfovibrionia</taxon>
        <taxon>Desulfovibrionales</taxon>
        <taxon>Desulfovibrionaceae</taxon>
        <taxon>Desulfovibrio</taxon>
        <taxon>environmental samples</taxon>
    </lineage>
</organism>
<dbReference type="AlphaFoldDB" id="A0A212L6B4"/>
<dbReference type="EMBL" id="FMJC01000002">
    <property type="protein sequence ID" value="SCM73122.1"/>
    <property type="molecule type" value="Genomic_DNA"/>
</dbReference>
<evidence type="ECO:0000256" key="1">
    <source>
        <dbReference type="SAM" id="MobiDB-lite"/>
    </source>
</evidence>
<evidence type="ECO:0000313" key="2">
    <source>
        <dbReference type="EMBL" id="SCM73122.1"/>
    </source>
</evidence>
<name>A0A212L6B4_9BACT</name>
<gene>
    <name evidence="2" type="ORF">KL86DES1_21048</name>
</gene>
<feature type="region of interest" description="Disordered" evidence="1">
    <location>
        <begin position="85"/>
        <end position="109"/>
    </location>
</feature>
<sequence>MQIAKAFVCVSVARSIRRRAACFFCPGAVPKREKFGVALCKSAPAAHSGHMGLDFAKERAYEYRLISMGLTPEENMAHKKIERKKELARRRHRRAQRLKQRVREAKAAA</sequence>
<reference evidence="2" key="1">
    <citation type="submission" date="2016-08" db="EMBL/GenBank/DDBJ databases">
        <authorList>
            <person name="Seilhamer J.J."/>
        </authorList>
    </citation>
    <scope>NUCLEOTIDE SEQUENCE</scope>
    <source>
        <strain evidence="2">86-1</strain>
    </source>
</reference>
<protein>
    <submittedName>
        <fullName evidence="2">Uncharacterized protein</fullName>
    </submittedName>
</protein>
<proteinExistence type="predicted"/>
<accession>A0A212L6B4</accession>